<dbReference type="Proteomes" id="UP000095008">
    <property type="component" value="Unassembled WGS sequence"/>
</dbReference>
<comment type="caution">
    <text evidence="1">The sequence shown here is derived from an EMBL/GenBank/DDBJ whole genome shotgun (WGS) entry which is preliminary data.</text>
</comment>
<dbReference type="EMBL" id="LWSA01000074">
    <property type="protein sequence ID" value="OCX74179.1"/>
    <property type="molecule type" value="Genomic_DNA"/>
</dbReference>
<dbReference type="AlphaFoldDB" id="A0A1C2JI50"/>
<reference evidence="1 3" key="1">
    <citation type="journal article" date="2016" name="Int. J. Mol. Sci.">
        <title>Comparative genomics of the extreme acidophile Acidithiobacillus thiooxidans reveals intraspecific divergence and niche adaptation.</title>
        <authorList>
            <person name="Zhang X."/>
            <person name="Feng X."/>
            <person name="Tao J."/>
            <person name="Ma L."/>
            <person name="Xiao Y."/>
            <person name="Liang Y."/>
            <person name="Liu X."/>
            <person name="Yin H."/>
        </authorList>
    </citation>
    <scope>NUCLEOTIDE SEQUENCE [LARGE SCALE GENOMIC DNA]</scope>
    <source>
        <strain evidence="1 3">A02</strain>
        <strain evidence="2">DXS-W</strain>
    </source>
</reference>
<dbReference type="OrthoDB" id="5413799at2"/>
<dbReference type="Pfam" id="PF13479">
    <property type="entry name" value="AAA_24"/>
    <property type="match status" value="1"/>
</dbReference>
<evidence type="ECO:0000313" key="1">
    <source>
        <dbReference type="EMBL" id="OCX74179.1"/>
    </source>
</evidence>
<name>A0A1C2JI50_ACITH</name>
<dbReference type="STRING" id="930.GCA_002079865_02086"/>
<accession>A0A1C2JI50</accession>
<organism evidence="1 3">
    <name type="scientific">Acidithiobacillus thiooxidans</name>
    <name type="common">Thiobacillus thiooxidans</name>
    <dbReference type="NCBI Taxonomy" id="930"/>
    <lineage>
        <taxon>Bacteria</taxon>
        <taxon>Pseudomonadati</taxon>
        <taxon>Pseudomonadota</taxon>
        <taxon>Acidithiobacillia</taxon>
        <taxon>Acidithiobacillales</taxon>
        <taxon>Acidithiobacillaceae</taxon>
        <taxon>Acidithiobacillus</taxon>
    </lineage>
</organism>
<evidence type="ECO:0000313" key="3">
    <source>
        <dbReference type="Proteomes" id="UP000094893"/>
    </source>
</evidence>
<gene>
    <name evidence="2" type="ORF">A6M23_04300</name>
    <name evidence="1" type="ORF">A6P07_06200</name>
</gene>
<dbReference type="RefSeq" id="WP_024894950.1">
    <property type="nucleotide sequence ID" value="NZ_JAAOMO010000036.1"/>
</dbReference>
<dbReference type="Proteomes" id="UP000094893">
    <property type="component" value="Unassembled WGS sequence"/>
</dbReference>
<keyword evidence="4" id="KW-1185">Reference proteome</keyword>
<evidence type="ECO:0000313" key="4">
    <source>
        <dbReference type="Proteomes" id="UP000095008"/>
    </source>
</evidence>
<proteinExistence type="predicted"/>
<protein>
    <submittedName>
        <fullName evidence="1">Uncharacterized protein</fullName>
    </submittedName>
</protein>
<dbReference type="EMBL" id="LWRY01000025">
    <property type="protein sequence ID" value="OCX74963.1"/>
    <property type="molecule type" value="Genomic_DNA"/>
</dbReference>
<sequence length="289" mass="31582">MGILDNIQANSGPRALKVVIHGENGIGKTTFAAGAPRPLILAVEDGIGVLNVPFLRIRSSDELQNALMELLQGFRSGVGTPQGVRPFDSVIVDSLDALEAMVWKKVCETGHKKNIEDFGYGKGYIFALQKWAEIRDQIQAINDCGIHTIAIAQSNNKTNNDPVYGSYNRTILRLHEKTAGLWRDWADIMGFATQRLTLKGDDKGAPRAIAMGERVLEIGASPAYWSKNRFNMPGTLPLSWNALTQNYLAAFQQKLSHAASLSQSANPVQAGNLHAESAPPVNNLPFLRH</sequence>
<evidence type="ECO:0000313" key="2">
    <source>
        <dbReference type="EMBL" id="OCX74963.1"/>
    </source>
</evidence>